<gene>
    <name evidence="19" type="ORF">L228DRAFT_220772</name>
</gene>
<dbReference type="GO" id="GO:0006516">
    <property type="term" value="P:glycoprotein catabolic process"/>
    <property type="evidence" value="ECO:0007669"/>
    <property type="project" value="TreeGrafter"/>
</dbReference>
<dbReference type="InterPro" id="IPR041447">
    <property type="entry name" value="Mannosidase_ig"/>
</dbReference>
<evidence type="ECO:0000256" key="9">
    <source>
        <dbReference type="ARBA" id="ARBA00023277"/>
    </source>
</evidence>
<dbReference type="Pfam" id="PF22666">
    <property type="entry name" value="Glyco_hydro_2_N2"/>
    <property type="match status" value="1"/>
</dbReference>
<evidence type="ECO:0000259" key="17">
    <source>
        <dbReference type="Pfam" id="PF17786"/>
    </source>
</evidence>
<dbReference type="InterPro" id="IPR006102">
    <property type="entry name" value="Ig-like_GH2"/>
</dbReference>
<feature type="domain" description="Beta-mannosidase Ig-fold" evidence="16">
    <location>
        <begin position="780"/>
        <end position="833"/>
    </location>
</feature>
<evidence type="ECO:0000313" key="19">
    <source>
        <dbReference type="EMBL" id="KZF21976.1"/>
    </source>
</evidence>
<dbReference type="UniPathway" id="UPA00280"/>
<dbReference type="Gene3D" id="2.60.40.10">
    <property type="entry name" value="Immunoglobulins"/>
    <property type="match status" value="2"/>
</dbReference>
<dbReference type="PANTHER" id="PTHR43730:SF1">
    <property type="entry name" value="BETA-MANNOSIDASE"/>
    <property type="match status" value="1"/>
</dbReference>
<dbReference type="InParanoid" id="A0A165GB57"/>
<dbReference type="SUPFAM" id="SSF51445">
    <property type="entry name" value="(Trans)glycosidases"/>
    <property type="match status" value="1"/>
</dbReference>
<comment type="subunit">
    <text evidence="4">Homodimer.</text>
</comment>
<dbReference type="InterPro" id="IPR054593">
    <property type="entry name" value="Beta-mannosidase-like_N2"/>
</dbReference>
<organism evidence="19 20">
    <name type="scientific">Xylona heveae (strain CBS 132557 / TC161)</name>
    <dbReference type="NCBI Taxonomy" id="1328760"/>
    <lineage>
        <taxon>Eukaryota</taxon>
        <taxon>Fungi</taxon>
        <taxon>Dikarya</taxon>
        <taxon>Ascomycota</taxon>
        <taxon>Pezizomycotina</taxon>
        <taxon>Xylonomycetes</taxon>
        <taxon>Xylonales</taxon>
        <taxon>Xylonaceae</taxon>
        <taxon>Xylona</taxon>
    </lineage>
</organism>
<evidence type="ECO:0000256" key="6">
    <source>
        <dbReference type="ARBA" id="ARBA00022525"/>
    </source>
</evidence>
<feature type="domain" description="Beta-mannosidase-like galactose-binding" evidence="18">
    <location>
        <begin position="12"/>
        <end position="183"/>
    </location>
</feature>
<dbReference type="InterPro" id="IPR050887">
    <property type="entry name" value="Beta-mannosidase_GH2"/>
</dbReference>
<dbReference type="SUPFAM" id="SSF49303">
    <property type="entry name" value="beta-Galactosidase/glucuronidase domain"/>
    <property type="match status" value="2"/>
</dbReference>
<dbReference type="OMA" id="KRQWKGP"/>
<evidence type="ECO:0000256" key="2">
    <source>
        <dbReference type="ARBA" id="ARBA00004613"/>
    </source>
</evidence>
<keyword evidence="6" id="KW-0964">Secreted</keyword>
<dbReference type="OrthoDB" id="2866996at2759"/>
<dbReference type="Pfam" id="PF17786">
    <property type="entry name" value="Mannosidase_ig"/>
    <property type="match status" value="1"/>
</dbReference>
<comment type="similarity">
    <text evidence="12">Belongs to the glycosyl hydrolase 2 family. Beta-mannosidase B subfamily.</text>
</comment>
<evidence type="ECO:0000256" key="1">
    <source>
        <dbReference type="ARBA" id="ARBA00000829"/>
    </source>
</evidence>
<evidence type="ECO:0000256" key="7">
    <source>
        <dbReference type="ARBA" id="ARBA00022801"/>
    </source>
</evidence>
<keyword evidence="7 19" id="KW-0378">Hydrolase</keyword>
<proteinExistence type="inferred from homology"/>
<dbReference type="Pfam" id="PF00703">
    <property type="entry name" value="Glyco_hydro_2"/>
    <property type="match status" value="1"/>
</dbReference>
<comment type="catalytic activity">
    <reaction evidence="1">
        <text>Hydrolysis of terminal, non-reducing beta-D-mannose residues in beta-D-mannosides.</text>
        <dbReference type="EC" id="3.2.1.25"/>
    </reaction>
</comment>
<keyword evidence="11" id="KW-0624">Polysaccharide degradation</keyword>
<evidence type="ECO:0000256" key="8">
    <source>
        <dbReference type="ARBA" id="ARBA00023180"/>
    </source>
</evidence>
<keyword evidence="9" id="KW-0119">Carbohydrate metabolism</keyword>
<dbReference type="PANTHER" id="PTHR43730">
    <property type="entry name" value="BETA-MANNOSIDASE"/>
    <property type="match status" value="1"/>
</dbReference>
<evidence type="ECO:0000256" key="13">
    <source>
        <dbReference type="ARBA" id="ARBA00041069"/>
    </source>
</evidence>
<dbReference type="Gene3D" id="2.60.120.260">
    <property type="entry name" value="Galactose-binding domain-like"/>
    <property type="match status" value="1"/>
</dbReference>
<dbReference type="Pfam" id="PF17753">
    <property type="entry name" value="Ig_mannosidase"/>
    <property type="match status" value="1"/>
</dbReference>
<accession>A0A165GB57</accession>
<dbReference type="GO" id="GO:0004567">
    <property type="term" value="F:beta-mannosidase activity"/>
    <property type="evidence" value="ECO:0007669"/>
    <property type="project" value="UniProtKB-EC"/>
</dbReference>
<dbReference type="GO" id="GO:0000272">
    <property type="term" value="P:polysaccharide catabolic process"/>
    <property type="evidence" value="ECO:0007669"/>
    <property type="project" value="UniProtKB-KW"/>
</dbReference>
<feature type="domain" description="Glycoside hydrolase family 2 immunoglobulin-like beta-sandwich" evidence="15">
    <location>
        <begin position="193"/>
        <end position="294"/>
    </location>
</feature>
<dbReference type="SUPFAM" id="SSF49785">
    <property type="entry name" value="Galactose-binding domain-like"/>
    <property type="match status" value="1"/>
</dbReference>
<protein>
    <recommendedName>
        <fullName evidence="13">Beta-mannosidase B</fullName>
        <ecNumber evidence="5">3.2.1.25</ecNumber>
    </recommendedName>
    <alternativeName>
        <fullName evidence="14">Mannanase B</fullName>
    </alternativeName>
</protein>
<evidence type="ECO:0000259" key="15">
    <source>
        <dbReference type="Pfam" id="PF00703"/>
    </source>
</evidence>
<dbReference type="InterPro" id="IPR008979">
    <property type="entry name" value="Galactose-bd-like_sf"/>
</dbReference>
<evidence type="ECO:0000313" key="20">
    <source>
        <dbReference type="Proteomes" id="UP000076632"/>
    </source>
</evidence>
<evidence type="ECO:0000259" key="18">
    <source>
        <dbReference type="Pfam" id="PF22666"/>
    </source>
</evidence>
<dbReference type="GO" id="GO:0005576">
    <property type="term" value="C:extracellular region"/>
    <property type="evidence" value="ECO:0007669"/>
    <property type="project" value="UniProtKB-SubCell"/>
</dbReference>
<dbReference type="Gene3D" id="3.20.20.80">
    <property type="entry name" value="Glycosidases"/>
    <property type="match status" value="1"/>
</dbReference>
<dbReference type="EMBL" id="KV407459">
    <property type="protein sequence ID" value="KZF21976.1"/>
    <property type="molecule type" value="Genomic_DNA"/>
</dbReference>
<dbReference type="EC" id="3.2.1.25" evidence="5"/>
<dbReference type="InterPro" id="IPR017853">
    <property type="entry name" value="GH"/>
</dbReference>
<name>A0A165GB57_XYLHT</name>
<dbReference type="FunFam" id="3.20.20.80:FF:000050">
    <property type="entry name" value="Beta-mannosidase B"/>
    <property type="match status" value="1"/>
</dbReference>
<dbReference type="InterPro" id="IPR041625">
    <property type="entry name" value="Beta-mannosidase_Ig"/>
</dbReference>
<dbReference type="STRING" id="1328760.A0A165GB57"/>
<comment type="pathway">
    <text evidence="3">Glycan metabolism; N-glycan degradation.</text>
</comment>
<evidence type="ECO:0000256" key="4">
    <source>
        <dbReference type="ARBA" id="ARBA00011738"/>
    </source>
</evidence>
<keyword evidence="20" id="KW-1185">Reference proteome</keyword>
<reference evidence="19 20" key="1">
    <citation type="journal article" date="2016" name="Fungal Biol.">
        <title>The genome of Xylona heveae provides a window into fungal endophytism.</title>
        <authorList>
            <person name="Gazis R."/>
            <person name="Kuo A."/>
            <person name="Riley R."/>
            <person name="LaButti K."/>
            <person name="Lipzen A."/>
            <person name="Lin J."/>
            <person name="Amirebrahimi M."/>
            <person name="Hesse C.N."/>
            <person name="Spatafora J.W."/>
            <person name="Henrissat B."/>
            <person name="Hainaut M."/>
            <person name="Grigoriev I.V."/>
            <person name="Hibbett D.S."/>
        </authorList>
    </citation>
    <scope>NUCLEOTIDE SEQUENCE [LARGE SCALE GENOMIC DNA]</scope>
    <source>
        <strain evidence="19 20">TC161</strain>
    </source>
</reference>
<evidence type="ECO:0000256" key="3">
    <source>
        <dbReference type="ARBA" id="ARBA00004740"/>
    </source>
</evidence>
<keyword evidence="8" id="KW-0325">Glycoprotein</keyword>
<dbReference type="InterPro" id="IPR036156">
    <property type="entry name" value="Beta-gal/glucu_dom_sf"/>
</dbReference>
<evidence type="ECO:0000256" key="11">
    <source>
        <dbReference type="ARBA" id="ARBA00023326"/>
    </source>
</evidence>
<evidence type="ECO:0000256" key="14">
    <source>
        <dbReference type="ARBA" id="ARBA00041614"/>
    </source>
</evidence>
<evidence type="ECO:0000256" key="12">
    <source>
        <dbReference type="ARBA" id="ARBA00038429"/>
    </source>
</evidence>
<feature type="domain" description="Mannosidase Ig/CBM-like" evidence="17">
    <location>
        <begin position="679"/>
        <end position="771"/>
    </location>
</feature>
<dbReference type="AlphaFoldDB" id="A0A165GB57"/>
<dbReference type="Proteomes" id="UP000076632">
    <property type="component" value="Unassembled WGS sequence"/>
</dbReference>
<evidence type="ECO:0000256" key="5">
    <source>
        <dbReference type="ARBA" id="ARBA00012754"/>
    </source>
</evidence>
<comment type="subcellular location">
    <subcellularLocation>
        <location evidence="2">Secreted</location>
    </subcellularLocation>
</comment>
<dbReference type="RefSeq" id="XP_018187531.1">
    <property type="nucleotide sequence ID" value="XM_018330251.1"/>
</dbReference>
<evidence type="ECO:0000256" key="10">
    <source>
        <dbReference type="ARBA" id="ARBA00023295"/>
    </source>
</evidence>
<keyword evidence="10" id="KW-0326">Glycosidase</keyword>
<dbReference type="GeneID" id="28895388"/>
<dbReference type="FunFam" id="2.60.120.260:FF:000118">
    <property type="entry name" value="Beta-mannosidase B"/>
    <property type="match status" value="1"/>
</dbReference>
<evidence type="ECO:0000259" key="16">
    <source>
        <dbReference type="Pfam" id="PF17753"/>
    </source>
</evidence>
<sequence length="848" mass="97614">MARTTIPLDTGWIFKQAEDESSGYLPVSQFPTNIHLDLLAHGLIQDPYLSTNENDVQWIGEKSWAYKTHFKTPNTHLSTAILKFHGLDTFATVFLNGKQILESDNMFVPRTVTVTDKLMIDGDNELLIVFESAFLKGKKIVEKYPKHHWGCWNGDPSRLAVRKAQYHYGWDWGPVMLTCGPWRPVELELYDARISYISTTATVSDDLKSAELTADVHVDGKSTHVLFEITRGAFRVAKEMIRVESKKITATFRVQNPELWFPARYGKQPLYELKATLLTDGNCQDSLCKRFGFRKVEVVRRELDDSPGSSFFFRINNIPIFCGGSDWIPADCFIPRLKPQDYREWVQFAAKNNHDMLRVWGGGIYEEQAFYEACDEFGLLVWQDFLFACGNYPAHPEFLESVKEEAESNIKALKHHPCIVIWAGNNEDYQYRESEGLDYDPDDKDTQSWLKGSFPARYIYEKLLVEITRDLIPETFYHFGSPWGGKDTRDPTVGDIHQWSIWHGGERYQDFGKLSGRFVSEFGMQALPDVKTIDSFLPAKSHDRYAQSLTLDFHNKASGHEEKLSAYLTSNLRYTFDPLEKYIYSTQLMQAECLATAYRLWKREWKGPNREYCGGALVWQLNDCWPVTSWAIADYYRRPKLASYAIKRELSSITIGMARIVEEIPEDQYTRVFIKKVHKVQLWATNLTLQRQVVDVVVKAWNVLTGEEIFSQTVSQYLVLEENRTTEIQELLLPRGGKDFEEGIDVVLAAYLLEQGHRLARCVNWFEPLKYVPLQDANGIKLELSENRKEIHVSAAKPVKGVALETDDMILEDNCIDLVPGETVTVGVQKCGKTWDRDRIRLRFLGQS</sequence>
<dbReference type="InterPro" id="IPR013783">
    <property type="entry name" value="Ig-like_fold"/>
</dbReference>